<proteinExistence type="predicted"/>
<name>A0ABP0B1Q1_9PEZI</name>
<evidence type="ECO:0000256" key="3">
    <source>
        <dbReference type="ARBA" id="ARBA00023125"/>
    </source>
</evidence>
<dbReference type="PANTHER" id="PTHR47663">
    <property type="entry name" value="XYLANOLYTIC TRANSCRIPTIONAL ACTIVATOR XLNR-RELATED"/>
    <property type="match status" value="1"/>
</dbReference>
<dbReference type="InterPro" id="IPR051439">
    <property type="entry name" value="XlnR/Xlr1"/>
</dbReference>
<gene>
    <name evidence="8" type="ORF">SCUCBS95973_001799</name>
</gene>
<evidence type="ECO:0000259" key="7">
    <source>
        <dbReference type="SMART" id="SM00906"/>
    </source>
</evidence>
<dbReference type="SMART" id="SM00906">
    <property type="entry name" value="Fungal_trans"/>
    <property type="match status" value="1"/>
</dbReference>
<dbReference type="Proteomes" id="UP001642405">
    <property type="component" value="Unassembled WGS sequence"/>
</dbReference>
<feature type="domain" description="Xylanolytic transcriptional activator regulatory" evidence="7">
    <location>
        <begin position="316"/>
        <end position="422"/>
    </location>
</feature>
<protein>
    <recommendedName>
        <fullName evidence="7">Xylanolytic transcriptional activator regulatory domain-containing protein</fullName>
    </recommendedName>
</protein>
<evidence type="ECO:0000313" key="9">
    <source>
        <dbReference type="Proteomes" id="UP001642405"/>
    </source>
</evidence>
<sequence>MRPMQQPKAAAAKSTTGAAIIHAISLKEDASLDRQLRVPRTETRSLFPTPTTAPQRRSKSWMNKVHVQQTMEITAADRINRSAGLGFSPLPVEPVVTLPPCPGQEPYGRLSYAHPDSHQQLALELAAWGYRGGASPHSTDQSSPSRLPNAIGVGVPAVPTAAPAPVPPVAAPDVARSARPRYACLDPILARLDRIIDADLASELLQLYFVAPGGSLFQCASPYILTRVLRRASVLRAGRPRRTSPALLVAMLWTSAQEADSLFLLPSQKTRVCEDLRKLMLRLIDETDGSVPLVDTVLVFVLNTIVVSGGDCKTECLHWWDKALRLARALGLNREDVAVAAENESANENRLVHACSRHATCACRPCMAARVGLSVAEVQEENRRVFWLIFCLDRHLGLSFNSPLAVLDDDCQLYRPLPDDAWEAMTDAELASTAGRVCGPPTRVTGTGFFEYFLPLMTALGDVILLHRQKCHPRFGSSWLDDDHTRHTALVESVLDEYARSIADLESSGASGINGTSPASTSASSGPGPDLLRCLVTAYSSFILHVLHVLLHGKWDAVSMLENKDGWISSAGFNKCAAHSIAASDAVSRILACDPELAFMPYLFGIYLLHGSFILLLFADRMPQVGLNESVERACETIIRAHEVCVVTLNTEFQKQFRKALRSTLNSVRNAGASRVEEGQARRRALSLYRWSSGFTGLAV</sequence>
<evidence type="ECO:0000256" key="1">
    <source>
        <dbReference type="ARBA" id="ARBA00022833"/>
    </source>
</evidence>
<dbReference type="CDD" id="cd12148">
    <property type="entry name" value="fungal_TF_MHR"/>
    <property type="match status" value="1"/>
</dbReference>
<dbReference type="EMBL" id="CAWUHB010000007">
    <property type="protein sequence ID" value="CAK7213457.1"/>
    <property type="molecule type" value="Genomic_DNA"/>
</dbReference>
<keyword evidence="9" id="KW-1185">Reference proteome</keyword>
<keyword evidence="6" id="KW-0472">Membrane</keyword>
<evidence type="ECO:0000256" key="4">
    <source>
        <dbReference type="ARBA" id="ARBA00023163"/>
    </source>
</evidence>
<keyword evidence="6" id="KW-1133">Transmembrane helix</keyword>
<accession>A0ABP0B1Q1</accession>
<evidence type="ECO:0000256" key="6">
    <source>
        <dbReference type="SAM" id="Phobius"/>
    </source>
</evidence>
<feature type="transmembrane region" description="Helical" evidence="6">
    <location>
        <begin position="599"/>
        <end position="619"/>
    </location>
</feature>
<organism evidence="8 9">
    <name type="scientific">Sporothrix curviconia</name>
    <dbReference type="NCBI Taxonomy" id="1260050"/>
    <lineage>
        <taxon>Eukaryota</taxon>
        <taxon>Fungi</taxon>
        <taxon>Dikarya</taxon>
        <taxon>Ascomycota</taxon>
        <taxon>Pezizomycotina</taxon>
        <taxon>Sordariomycetes</taxon>
        <taxon>Sordariomycetidae</taxon>
        <taxon>Ophiostomatales</taxon>
        <taxon>Ophiostomataceae</taxon>
        <taxon>Sporothrix</taxon>
    </lineage>
</organism>
<keyword evidence="3" id="KW-0238">DNA-binding</keyword>
<dbReference type="PANTHER" id="PTHR47663:SF1">
    <property type="entry name" value="XYLANOLYTIC TRANSCRIPTIONAL ACTIVATOR XLNR-RELATED"/>
    <property type="match status" value="1"/>
</dbReference>
<keyword evidence="5" id="KW-0539">Nucleus</keyword>
<reference evidence="8 9" key="1">
    <citation type="submission" date="2024-01" db="EMBL/GenBank/DDBJ databases">
        <authorList>
            <person name="Allen C."/>
            <person name="Tagirdzhanova G."/>
        </authorList>
    </citation>
    <scope>NUCLEOTIDE SEQUENCE [LARGE SCALE GENOMIC DNA]</scope>
</reference>
<evidence type="ECO:0000256" key="2">
    <source>
        <dbReference type="ARBA" id="ARBA00023015"/>
    </source>
</evidence>
<comment type="caution">
    <text evidence="8">The sequence shown here is derived from an EMBL/GenBank/DDBJ whole genome shotgun (WGS) entry which is preliminary data.</text>
</comment>
<keyword evidence="2" id="KW-0805">Transcription regulation</keyword>
<dbReference type="InterPro" id="IPR007219">
    <property type="entry name" value="XnlR_reg_dom"/>
</dbReference>
<keyword evidence="6" id="KW-0812">Transmembrane</keyword>
<dbReference type="Pfam" id="PF04082">
    <property type="entry name" value="Fungal_trans"/>
    <property type="match status" value="1"/>
</dbReference>
<keyword evidence="4" id="KW-0804">Transcription</keyword>
<evidence type="ECO:0000313" key="8">
    <source>
        <dbReference type="EMBL" id="CAK7213457.1"/>
    </source>
</evidence>
<keyword evidence="1" id="KW-0862">Zinc</keyword>
<evidence type="ECO:0000256" key="5">
    <source>
        <dbReference type="ARBA" id="ARBA00023242"/>
    </source>
</evidence>